<organism evidence="2 3">
    <name type="scientific">Paludisphaera mucosa</name>
    <dbReference type="NCBI Taxonomy" id="3030827"/>
    <lineage>
        <taxon>Bacteria</taxon>
        <taxon>Pseudomonadati</taxon>
        <taxon>Planctomycetota</taxon>
        <taxon>Planctomycetia</taxon>
        <taxon>Isosphaerales</taxon>
        <taxon>Isosphaeraceae</taxon>
        <taxon>Paludisphaera</taxon>
    </lineage>
</organism>
<evidence type="ECO:0000313" key="2">
    <source>
        <dbReference type="EMBL" id="MDG3003477.1"/>
    </source>
</evidence>
<accession>A0ABT6F7B4</accession>
<evidence type="ECO:0000256" key="1">
    <source>
        <dbReference type="SAM" id="MobiDB-lite"/>
    </source>
</evidence>
<protein>
    <submittedName>
        <fullName evidence="2">Uncharacterized protein</fullName>
    </submittedName>
</protein>
<name>A0ABT6F7B4_9BACT</name>
<proteinExistence type="predicted"/>
<reference evidence="2 3" key="1">
    <citation type="submission" date="2023-03" db="EMBL/GenBank/DDBJ databases">
        <title>Paludisphaera mucosa sp. nov. a novel planctomycete from northern fen.</title>
        <authorList>
            <person name="Ivanova A."/>
        </authorList>
    </citation>
    <scope>NUCLEOTIDE SEQUENCE [LARGE SCALE GENOMIC DNA]</scope>
    <source>
        <strain evidence="2 3">Pla2</strain>
    </source>
</reference>
<feature type="region of interest" description="Disordered" evidence="1">
    <location>
        <begin position="28"/>
        <end position="57"/>
    </location>
</feature>
<dbReference type="RefSeq" id="WP_277859827.1">
    <property type="nucleotide sequence ID" value="NZ_JARRAG010000001.1"/>
</dbReference>
<dbReference type="Proteomes" id="UP001216907">
    <property type="component" value="Unassembled WGS sequence"/>
</dbReference>
<dbReference type="EMBL" id="JARRAG010000001">
    <property type="protein sequence ID" value="MDG3003477.1"/>
    <property type="molecule type" value="Genomic_DNA"/>
</dbReference>
<keyword evidence="3" id="KW-1185">Reference proteome</keyword>
<comment type="caution">
    <text evidence="2">The sequence shown here is derived from an EMBL/GenBank/DDBJ whole genome shotgun (WGS) entry which is preliminary data.</text>
</comment>
<gene>
    <name evidence="2" type="ORF">PZE19_06845</name>
</gene>
<evidence type="ECO:0000313" key="3">
    <source>
        <dbReference type="Proteomes" id="UP001216907"/>
    </source>
</evidence>
<sequence>MGFLSALRGFLGDKSRLDASEESLERFRDAWGLDADPEEASETPGESTPGPDAAAASEFDKTQWRRKLHHIFEKYPASSGEWPLLMREARALKLDDAMVASGTKGEFIMMIRALIADRRLSEEDQVRVEEVRKLIGMSEEQAAAVVRSVVVDAERFFGGDVVIED</sequence>